<comment type="caution">
    <text evidence="4">The sequence shown here is derived from an EMBL/GenBank/DDBJ whole genome shotgun (WGS) entry which is preliminary data.</text>
</comment>
<evidence type="ECO:0000259" key="3">
    <source>
        <dbReference type="Pfam" id="PF13860"/>
    </source>
</evidence>
<sequence length="645" mass="70530">RIRARFRDDSGTPNDTSPWSEWIPFRTAPQAQTFPMLLEDMANAAPDWKRQDQGGIQLPYTGAQPGFLRFQGADSLHLEIFGTPGGNDYIDFPALSDHYPLRIVWSGGSQGLTNAPTSRITFDDDDATTRTVYLPPVTIAPNDTLFLWVDDGGNTYYGLSEDTEPNFNFLAQSVWVPWVPEDNEHVIERVVSNLFLPVNIAFHPSPGPDSLDALFYVTELYGKVKVVTNNFTVYTYADSLLNFVPTGDFPGSGEMGVSGIVIEPTTGDLFITSVYDSLGVKYNQVVRLVSSPDGLSSTNRITVLGGIPSFASHQVHNISIGPDEKLYVHVGDAFAGGAVAQDPNDLRGKILRINQDGTSPGDNPFGPTSLVYALGVRNAFGGSWRNSDNTLYATDNGTNVGDRVIKVVPGSNYGYCCNFSQGAIFEFTFTVGPTALIFDELGALGSDYVGHMFVAWSGPTYATGQVFNGKRIWEFALDDTGGVVMDQQLVSYSGIQKGTVVGMAMGPDGLYFTDLYGEEGFDQQGITKANIYRLRRADGTTGVVDEPGLANPYLFTGPPFPNPMRSRGAFRFSIPQDTEVRSWIVDARGRLVRNFGNRSVRAGEHEIVWDGRTDRGRSAAPGVYWLRLETRSGLVDAARIVRLKP</sequence>
<dbReference type="Pfam" id="PF13860">
    <property type="entry name" value="FlgD_ig"/>
    <property type="match status" value="1"/>
</dbReference>
<dbReference type="Proteomes" id="UP000547674">
    <property type="component" value="Unassembled WGS sequence"/>
</dbReference>
<evidence type="ECO:0000259" key="2">
    <source>
        <dbReference type="Pfam" id="PF07995"/>
    </source>
</evidence>
<proteinExistence type="predicted"/>
<dbReference type="SUPFAM" id="SSF50952">
    <property type="entry name" value="Soluble quinoprotein glucose dehydrogenase"/>
    <property type="match status" value="1"/>
</dbReference>
<feature type="region of interest" description="Disordered" evidence="1">
    <location>
        <begin position="1"/>
        <end position="20"/>
    </location>
</feature>
<name>A0A7Y2EDH9_UNCEI</name>
<feature type="compositionally biased region" description="Basic and acidic residues" evidence="1">
    <location>
        <begin position="1"/>
        <end position="10"/>
    </location>
</feature>
<evidence type="ECO:0000313" key="4">
    <source>
        <dbReference type="EMBL" id="NNF07980.1"/>
    </source>
</evidence>
<dbReference type="PANTHER" id="PTHR19328:SF13">
    <property type="entry name" value="HIPL1 PROTEIN"/>
    <property type="match status" value="1"/>
</dbReference>
<dbReference type="AlphaFoldDB" id="A0A7Y2EDH9"/>
<dbReference type="InterPro" id="IPR025965">
    <property type="entry name" value="FlgD/Vpr_Ig-like"/>
</dbReference>
<evidence type="ECO:0000256" key="1">
    <source>
        <dbReference type="SAM" id="MobiDB-lite"/>
    </source>
</evidence>
<feature type="domain" description="FlgD/Vpr Ig-like" evidence="3">
    <location>
        <begin position="569"/>
        <end position="631"/>
    </location>
</feature>
<dbReference type="InterPro" id="IPR011042">
    <property type="entry name" value="6-blade_b-propeller_TolB-like"/>
</dbReference>
<dbReference type="Gene3D" id="2.120.10.30">
    <property type="entry name" value="TolB, C-terminal domain"/>
    <property type="match status" value="1"/>
</dbReference>
<gene>
    <name evidence="4" type="ORF">HKN21_14550</name>
</gene>
<evidence type="ECO:0000313" key="5">
    <source>
        <dbReference type="Proteomes" id="UP000547674"/>
    </source>
</evidence>
<feature type="non-terminal residue" evidence="4">
    <location>
        <position position="1"/>
    </location>
</feature>
<dbReference type="InterPro" id="IPR011041">
    <property type="entry name" value="Quinoprot_gluc/sorb_DH_b-prop"/>
</dbReference>
<reference evidence="4 5" key="1">
    <citation type="submission" date="2020-03" db="EMBL/GenBank/DDBJ databases">
        <title>Metabolic flexibility allows generalist bacteria to become dominant in a frequently disturbed ecosystem.</title>
        <authorList>
            <person name="Chen Y.-J."/>
            <person name="Leung P.M."/>
            <person name="Bay S.K."/>
            <person name="Hugenholtz P."/>
            <person name="Kessler A.J."/>
            <person name="Shelley G."/>
            <person name="Waite D.W."/>
            <person name="Cook P.L."/>
            <person name="Greening C."/>
        </authorList>
    </citation>
    <scope>NUCLEOTIDE SEQUENCE [LARGE SCALE GENOMIC DNA]</scope>
    <source>
        <strain evidence="4">SS_bin_28</strain>
    </source>
</reference>
<dbReference type="PANTHER" id="PTHR19328">
    <property type="entry name" value="HEDGEHOG-INTERACTING PROTEIN"/>
    <property type="match status" value="1"/>
</dbReference>
<protein>
    <recommendedName>
        <fullName evidence="6">T9SS type A sorting domain-containing protein</fullName>
    </recommendedName>
</protein>
<dbReference type="EMBL" id="JABDJR010000586">
    <property type="protein sequence ID" value="NNF07980.1"/>
    <property type="molecule type" value="Genomic_DNA"/>
</dbReference>
<dbReference type="Pfam" id="PF07995">
    <property type="entry name" value="GSDH"/>
    <property type="match status" value="1"/>
</dbReference>
<accession>A0A7Y2EDH9</accession>
<organism evidence="4 5">
    <name type="scientific">Eiseniibacteriota bacterium</name>
    <dbReference type="NCBI Taxonomy" id="2212470"/>
    <lineage>
        <taxon>Bacteria</taxon>
        <taxon>Candidatus Eiseniibacteriota</taxon>
    </lineage>
</organism>
<dbReference type="InterPro" id="IPR012938">
    <property type="entry name" value="Glc/Sorbosone_DH"/>
</dbReference>
<feature type="domain" description="Glucose/Sorbosone dehydrogenase" evidence="2">
    <location>
        <begin position="215"/>
        <end position="417"/>
    </location>
</feature>
<evidence type="ECO:0008006" key="6">
    <source>
        <dbReference type="Google" id="ProtNLM"/>
    </source>
</evidence>
<dbReference type="Gene3D" id="2.60.40.4070">
    <property type="match status" value="1"/>
</dbReference>